<dbReference type="GeneID" id="54304848"/>
<dbReference type="RefSeq" id="XP_033398417.1">
    <property type="nucleotide sequence ID" value="XM_033547341.1"/>
</dbReference>
<dbReference type="AlphaFoldDB" id="A0A6A6BHA3"/>
<proteinExistence type="predicted"/>
<gene>
    <name evidence="3" type="ORF">K452DRAFT_9452</name>
</gene>
<organism evidence="3 4">
    <name type="scientific">Aplosporella prunicola CBS 121167</name>
    <dbReference type="NCBI Taxonomy" id="1176127"/>
    <lineage>
        <taxon>Eukaryota</taxon>
        <taxon>Fungi</taxon>
        <taxon>Dikarya</taxon>
        <taxon>Ascomycota</taxon>
        <taxon>Pezizomycotina</taxon>
        <taxon>Dothideomycetes</taxon>
        <taxon>Dothideomycetes incertae sedis</taxon>
        <taxon>Botryosphaeriales</taxon>
        <taxon>Aplosporellaceae</taxon>
        <taxon>Aplosporella</taxon>
    </lineage>
</organism>
<keyword evidence="2" id="KW-1133">Transmembrane helix</keyword>
<protein>
    <submittedName>
        <fullName evidence="3">Uncharacterized protein</fullName>
    </submittedName>
</protein>
<sequence length="164" mass="18081">MGRDHFLGENNSSAWHGTRISMGFNNSAARGVLEAGPKFCIPLAFFPLAFPLAFFTGIFSISFICLVSSSFAFSCARVLSFFCEFCHCSRTIAHLLDSPFSTSLGRRLFKVWETRHGSHFSSAANHCLDDTPDGIQVQSLGMGRRRRGCRRRGHGSIPSAPQSQ</sequence>
<feature type="compositionally biased region" description="Basic residues" evidence="1">
    <location>
        <begin position="145"/>
        <end position="154"/>
    </location>
</feature>
<evidence type="ECO:0000313" key="4">
    <source>
        <dbReference type="Proteomes" id="UP000799438"/>
    </source>
</evidence>
<evidence type="ECO:0000313" key="3">
    <source>
        <dbReference type="EMBL" id="KAF2142705.1"/>
    </source>
</evidence>
<feature type="region of interest" description="Disordered" evidence="1">
    <location>
        <begin position="145"/>
        <end position="164"/>
    </location>
</feature>
<evidence type="ECO:0000256" key="2">
    <source>
        <dbReference type="SAM" id="Phobius"/>
    </source>
</evidence>
<keyword evidence="4" id="KW-1185">Reference proteome</keyword>
<evidence type="ECO:0000256" key="1">
    <source>
        <dbReference type="SAM" id="MobiDB-lite"/>
    </source>
</evidence>
<accession>A0A6A6BHA3</accession>
<feature type="transmembrane region" description="Helical" evidence="2">
    <location>
        <begin position="43"/>
        <end position="67"/>
    </location>
</feature>
<reference evidence="3" key="1">
    <citation type="journal article" date="2020" name="Stud. Mycol.">
        <title>101 Dothideomycetes genomes: a test case for predicting lifestyles and emergence of pathogens.</title>
        <authorList>
            <person name="Haridas S."/>
            <person name="Albert R."/>
            <person name="Binder M."/>
            <person name="Bloem J."/>
            <person name="Labutti K."/>
            <person name="Salamov A."/>
            <person name="Andreopoulos B."/>
            <person name="Baker S."/>
            <person name="Barry K."/>
            <person name="Bills G."/>
            <person name="Bluhm B."/>
            <person name="Cannon C."/>
            <person name="Castanera R."/>
            <person name="Culley D."/>
            <person name="Daum C."/>
            <person name="Ezra D."/>
            <person name="Gonzalez J."/>
            <person name="Henrissat B."/>
            <person name="Kuo A."/>
            <person name="Liang C."/>
            <person name="Lipzen A."/>
            <person name="Lutzoni F."/>
            <person name="Magnuson J."/>
            <person name="Mondo S."/>
            <person name="Nolan M."/>
            <person name="Ohm R."/>
            <person name="Pangilinan J."/>
            <person name="Park H.-J."/>
            <person name="Ramirez L."/>
            <person name="Alfaro M."/>
            <person name="Sun H."/>
            <person name="Tritt A."/>
            <person name="Yoshinaga Y."/>
            <person name="Zwiers L.-H."/>
            <person name="Turgeon B."/>
            <person name="Goodwin S."/>
            <person name="Spatafora J."/>
            <person name="Crous P."/>
            <person name="Grigoriev I."/>
        </authorList>
    </citation>
    <scope>NUCLEOTIDE SEQUENCE</scope>
    <source>
        <strain evidence="3">CBS 121167</strain>
    </source>
</reference>
<dbReference type="Proteomes" id="UP000799438">
    <property type="component" value="Unassembled WGS sequence"/>
</dbReference>
<keyword evidence="2" id="KW-0472">Membrane</keyword>
<keyword evidence="2" id="KW-0812">Transmembrane</keyword>
<name>A0A6A6BHA3_9PEZI</name>
<dbReference type="EMBL" id="ML995483">
    <property type="protein sequence ID" value="KAF2142705.1"/>
    <property type="molecule type" value="Genomic_DNA"/>
</dbReference>